<name>J8ZRQ7_EDHAE</name>
<evidence type="ECO:0000313" key="3">
    <source>
        <dbReference type="EMBL" id="EJW02378.1"/>
    </source>
</evidence>
<protein>
    <submittedName>
        <fullName evidence="3">Uncharacterized protein</fullName>
    </submittedName>
</protein>
<feature type="signal peptide" evidence="2">
    <location>
        <begin position="1"/>
        <end position="18"/>
    </location>
</feature>
<feature type="region of interest" description="Disordered" evidence="1">
    <location>
        <begin position="64"/>
        <end position="110"/>
    </location>
</feature>
<dbReference type="AlphaFoldDB" id="J8ZRQ7"/>
<dbReference type="Proteomes" id="UP000003163">
    <property type="component" value="Unassembled WGS sequence"/>
</dbReference>
<feature type="compositionally biased region" description="Basic and acidic residues" evidence="1">
    <location>
        <begin position="64"/>
        <end position="74"/>
    </location>
</feature>
<dbReference type="VEuPathDB" id="MicrosporidiaDB:EDEG_03193"/>
<evidence type="ECO:0000256" key="2">
    <source>
        <dbReference type="SAM" id="SignalP"/>
    </source>
</evidence>
<keyword evidence="2" id="KW-0732">Signal</keyword>
<dbReference type="InParanoid" id="J8ZRQ7"/>
<reference evidence="3 4" key="1">
    <citation type="submission" date="2011-08" db="EMBL/GenBank/DDBJ databases">
        <authorList>
            <person name="Liu Z.J."/>
            <person name="Shi F.L."/>
            <person name="Lu J.Q."/>
            <person name="Li M."/>
            <person name="Wang Z.L."/>
        </authorList>
    </citation>
    <scope>NUCLEOTIDE SEQUENCE [LARGE SCALE GENOMIC DNA]</scope>
    <source>
        <strain evidence="3 4">USNM 41457</strain>
    </source>
</reference>
<sequence>MNFVLHIIILHGFKFARCYDSSSSQNSKSRSSVSSNEFSEVEPICISSLPYLFDSEDEYYDKSVRGTESRDAPEKNIVQKSKTKSSKIANSIDEKPEKRSDAVTNQGKLPDRKLNARNFLKKANSGCKSYIHKLRKNFRKRQDKTIYNLRNLDFQKKILFKGNKKRSSSK</sequence>
<reference evidence="4" key="2">
    <citation type="submission" date="2015-07" db="EMBL/GenBank/DDBJ databases">
        <title>Contrasting host-pathogen interactions and genome evolution in two generalist and specialist microsporidian pathogens of mosquitoes.</title>
        <authorList>
            <consortium name="The Broad Institute Genomics Platform"/>
            <consortium name="The Broad Institute Genome Sequencing Center for Infectious Disease"/>
            <person name="Cuomo C.A."/>
            <person name="Sanscrainte N.D."/>
            <person name="Goldberg J.M."/>
            <person name="Heiman D."/>
            <person name="Young S."/>
            <person name="Zeng Q."/>
            <person name="Becnel J.J."/>
            <person name="Birren B.W."/>
        </authorList>
    </citation>
    <scope>NUCLEOTIDE SEQUENCE [LARGE SCALE GENOMIC DNA]</scope>
    <source>
        <strain evidence="4">USNM 41457</strain>
    </source>
</reference>
<keyword evidence="4" id="KW-1185">Reference proteome</keyword>
<accession>J8ZRQ7</accession>
<dbReference type="HOGENOM" id="CLU_1570628_0_0_1"/>
<dbReference type="EMBL" id="AFBI03000075">
    <property type="protein sequence ID" value="EJW02378.1"/>
    <property type="molecule type" value="Genomic_DNA"/>
</dbReference>
<evidence type="ECO:0000256" key="1">
    <source>
        <dbReference type="SAM" id="MobiDB-lite"/>
    </source>
</evidence>
<feature type="chain" id="PRO_5003818766" evidence="2">
    <location>
        <begin position="19"/>
        <end position="170"/>
    </location>
</feature>
<feature type="compositionally biased region" description="Basic and acidic residues" evidence="1">
    <location>
        <begin position="92"/>
        <end position="101"/>
    </location>
</feature>
<gene>
    <name evidence="3" type="ORF">EDEG_03193</name>
</gene>
<proteinExistence type="predicted"/>
<organism evidence="3 4">
    <name type="scientific">Edhazardia aedis (strain USNM 41457)</name>
    <name type="common">Microsporidian parasite</name>
    <dbReference type="NCBI Taxonomy" id="1003232"/>
    <lineage>
        <taxon>Eukaryota</taxon>
        <taxon>Fungi</taxon>
        <taxon>Fungi incertae sedis</taxon>
        <taxon>Microsporidia</taxon>
        <taxon>Edhazardia</taxon>
    </lineage>
</organism>
<comment type="caution">
    <text evidence="3">The sequence shown here is derived from an EMBL/GenBank/DDBJ whole genome shotgun (WGS) entry which is preliminary data.</text>
</comment>
<evidence type="ECO:0000313" key="4">
    <source>
        <dbReference type="Proteomes" id="UP000003163"/>
    </source>
</evidence>